<dbReference type="InterPro" id="IPR044827">
    <property type="entry name" value="GBF-like"/>
</dbReference>
<comment type="caution">
    <text evidence="10">The sequence shown here is derived from an EMBL/GenBank/DDBJ whole genome shotgun (WGS) entry which is preliminary data.</text>
</comment>
<proteinExistence type="inferred from homology"/>
<keyword evidence="7" id="KW-0175">Coiled coil</keyword>
<evidence type="ECO:0000256" key="1">
    <source>
        <dbReference type="ARBA" id="ARBA00004123"/>
    </source>
</evidence>
<evidence type="ECO:0000313" key="10">
    <source>
        <dbReference type="EMBL" id="KAG0480599.1"/>
    </source>
</evidence>
<dbReference type="PANTHER" id="PTHR45967">
    <property type="entry name" value="G-BOX-BINDING FACTOR 3-RELATED"/>
    <property type="match status" value="1"/>
</dbReference>
<dbReference type="Proteomes" id="UP000636800">
    <property type="component" value="Chromosome 5"/>
</dbReference>
<dbReference type="OrthoDB" id="1885127at2759"/>
<dbReference type="SMART" id="SM00338">
    <property type="entry name" value="BRLZ"/>
    <property type="match status" value="1"/>
</dbReference>
<name>A0A835R1W8_VANPL</name>
<feature type="region of interest" description="Disordered" evidence="8">
    <location>
        <begin position="243"/>
        <end position="268"/>
    </location>
</feature>
<evidence type="ECO:0000256" key="2">
    <source>
        <dbReference type="ARBA" id="ARBA00007163"/>
    </source>
</evidence>
<feature type="coiled-coil region" evidence="7">
    <location>
        <begin position="285"/>
        <end position="319"/>
    </location>
</feature>
<accession>A0A835R1W8</accession>
<dbReference type="FunFam" id="1.20.5.170:FF:000063">
    <property type="entry name" value="G-box binding factor 3"/>
    <property type="match status" value="1"/>
</dbReference>
<dbReference type="Pfam" id="PF00170">
    <property type="entry name" value="bZIP_1"/>
    <property type="match status" value="1"/>
</dbReference>
<evidence type="ECO:0000256" key="8">
    <source>
        <dbReference type="SAM" id="MobiDB-lite"/>
    </source>
</evidence>
<feature type="region of interest" description="Disordered" evidence="8">
    <location>
        <begin position="136"/>
        <end position="180"/>
    </location>
</feature>
<dbReference type="AlphaFoldDB" id="A0A835R1W8"/>
<reference evidence="10 11" key="1">
    <citation type="journal article" date="2020" name="Nat. Food">
        <title>A phased Vanilla planifolia genome enables genetic improvement of flavour and production.</title>
        <authorList>
            <person name="Hasing T."/>
            <person name="Tang H."/>
            <person name="Brym M."/>
            <person name="Khazi F."/>
            <person name="Huang T."/>
            <person name="Chambers A.H."/>
        </authorList>
    </citation>
    <scope>NUCLEOTIDE SEQUENCE [LARGE SCALE GENOMIC DNA]</scope>
    <source>
        <tissue evidence="10">Leaf</tissue>
    </source>
</reference>
<organism evidence="10 11">
    <name type="scientific">Vanilla planifolia</name>
    <name type="common">Vanilla</name>
    <dbReference type="NCBI Taxonomy" id="51239"/>
    <lineage>
        <taxon>Eukaryota</taxon>
        <taxon>Viridiplantae</taxon>
        <taxon>Streptophyta</taxon>
        <taxon>Embryophyta</taxon>
        <taxon>Tracheophyta</taxon>
        <taxon>Spermatophyta</taxon>
        <taxon>Magnoliopsida</taxon>
        <taxon>Liliopsida</taxon>
        <taxon>Asparagales</taxon>
        <taxon>Orchidaceae</taxon>
        <taxon>Vanilloideae</taxon>
        <taxon>Vanilleae</taxon>
        <taxon>Vanilla</taxon>
    </lineage>
</organism>
<dbReference type="InterPro" id="IPR046347">
    <property type="entry name" value="bZIP_sf"/>
</dbReference>
<sequence length="372" mass="40570">MGTNESMTPSKVTKSPVQEQPTAYAYPDWGSLQAYYGTGFPLPLPYFNANLVHGHTHPYMWSQSMIAPFAGPYATIYQHGGFYSHPAMSYASPGNQEASAKSSTITDGTAKKSILFEEHVASVGNGKSEIEVFNGNELSQSGENVEDDSSDGSTESGGSYQKGNRSSEDIPNSGKKDADTHSFVIQCQETTPTTSIQVSAPSASIARETLAAAPGLNAMPGMDLKASSLSIIKPILPYSSAMDERQLKRERRKQSNRESARRSRLRKQAETEELAVKVGTLTAENTSLRSEITRLTQSSEKLRSENSTLMEKLKMAKVKQAEHMNSQTAADNDEAPPIILENLLSRIDESSRISQCNQLEDETRDNSNGQLT</sequence>
<dbReference type="PROSITE" id="PS50217">
    <property type="entry name" value="BZIP"/>
    <property type="match status" value="1"/>
</dbReference>
<comment type="similarity">
    <text evidence="2">Belongs to the bZIP family.</text>
</comment>
<dbReference type="Gene3D" id="1.20.5.170">
    <property type="match status" value="1"/>
</dbReference>
<feature type="compositionally biased region" description="Basic and acidic residues" evidence="8">
    <location>
        <begin position="243"/>
        <end position="261"/>
    </location>
</feature>
<feature type="domain" description="BZIP" evidence="9">
    <location>
        <begin position="246"/>
        <end position="309"/>
    </location>
</feature>
<comment type="subcellular location">
    <subcellularLocation>
        <location evidence="1">Nucleus</location>
    </subcellularLocation>
</comment>
<evidence type="ECO:0000313" key="11">
    <source>
        <dbReference type="Proteomes" id="UP000636800"/>
    </source>
</evidence>
<dbReference type="InterPro" id="IPR045314">
    <property type="entry name" value="bZIP_plant_GBF1"/>
</dbReference>
<dbReference type="GO" id="GO:0005737">
    <property type="term" value="C:cytoplasm"/>
    <property type="evidence" value="ECO:0007669"/>
    <property type="project" value="UniProtKB-ARBA"/>
</dbReference>
<dbReference type="InterPro" id="IPR004827">
    <property type="entry name" value="bZIP"/>
</dbReference>
<dbReference type="EMBL" id="JADCNL010000005">
    <property type="protein sequence ID" value="KAG0480599.1"/>
    <property type="molecule type" value="Genomic_DNA"/>
</dbReference>
<keyword evidence="5" id="KW-0804">Transcription</keyword>
<gene>
    <name evidence="10" type="ORF">HPP92_011457</name>
</gene>
<dbReference type="PANTHER" id="PTHR45967:SF38">
    <property type="entry name" value="G-BOX-BINDING FACTOR 2"/>
    <property type="match status" value="1"/>
</dbReference>
<evidence type="ECO:0000256" key="5">
    <source>
        <dbReference type="ARBA" id="ARBA00023163"/>
    </source>
</evidence>
<keyword evidence="3" id="KW-0805">Transcription regulation</keyword>
<dbReference type="GO" id="GO:0000976">
    <property type="term" value="F:transcription cis-regulatory region binding"/>
    <property type="evidence" value="ECO:0007669"/>
    <property type="project" value="UniProtKB-ARBA"/>
</dbReference>
<dbReference type="InterPro" id="IPR012900">
    <property type="entry name" value="MFMR"/>
</dbReference>
<evidence type="ECO:0000256" key="4">
    <source>
        <dbReference type="ARBA" id="ARBA00023125"/>
    </source>
</evidence>
<keyword evidence="6" id="KW-0539">Nucleus</keyword>
<dbReference type="GO" id="GO:0005634">
    <property type="term" value="C:nucleus"/>
    <property type="evidence" value="ECO:0007669"/>
    <property type="project" value="UniProtKB-SubCell"/>
</dbReference>
<dbReference type="Pfam" id="PF07777">
    <property type="entry name" value="MFMR"/>
    <property type="match status" value="1"/>
</dbReference>
<dbReference type="CDD" id="cd14702">
    <property type="entry name" value="bZIP_plant_GBF1"/>
    <property type="match status" value="1"/>
</dbReference>
<keyword evidence="4" id="KW-0238">DNA-binding</keyword>
<dbReference type="SUPFAM" id="SSF57959">
    <property type="entry name" value="Leucine zipper domain"/>
    <property type="match status" value="1"/>
</dbReference>
<dbReference type="GO" id="GO:0003700">
    <property type="term" value="F:DNA-binding transcription factor activity"/>
    <property type="evidence" value="ECO:0007669"/>
    <property type="project" value="InterPro"/>
</dbReference>
<evidence type="ECO:0000259" key="9">
    <source>
        <dbReference type="PROSITE" id="PS50217"/>
    </source>
</evidence>
<protein>
    <recommendedName>
        <fullName evidence="9">BZIP domain-containing protein</fullName>
    </recommendedName>
</protein>
<evidence type="ECO:0000256" key="6">
    <source>
        <dbReference type="ARBA" id="ARBA00023242"/>
    </source>
</evidence>
<evidence type="ECO:0000256" key="7">
    <source>
        <dbReference type="SAM" id="Coils"/>
    </source>
</evidence>
<dbReference type="PROSITE" id="PS00036">
    <property type="entry name" value="BZIP_BASIC"/>
    <property type="match status" value="1"/>
</dbReference>
<keyword evidence="11" id="KW-1185">Reference proteome</keyword>
<evidence type="ECO:0000256" key="3">
    <source>
        <dbReference type="ARBA" id="ARBA00023015"/>
    </source>
</evidence>